<dbReference type="OrthoDB" id="7628325at2"/>
<feature type="domain" description="Putative auto-transporter adhesin head GIN" evidence="2">
    <location>
        <begin position="119"/>
        <end position="252"/>
    </location>
</feature>
<evidence type="ECO:0000259" key="2">
    <source>
        <dbReference type="Pfam" id="PF10988"/>
    </source>
</evidence>
<evidence type="ECO:0000313" key="4">
    <source>
        <dbReference type="Proteomes" id="UP000001964"/>
    </source>
</evidence>
<sequence precursor="true">MTKPILLATSAAIAGIALFSMTAGASLQANDVGNYDAERLEIENFVGRIEIRTGSSDAISVSMTNTGGLVDDPSVSHSGSTVRIDGGLRLRNTNCSTRNNTMSIGLNRGRRHSIDEYPSLVITAPASLALGLDDSAYVGTAGDLGSADLSMNSCGRLDVGDIAGEARMAINGSGDITTGAIGAAAHISINGSGDIETGTIGREVSVSINGSGDVLTDDVNGDADVSINGSGDVEFGQVAGLAVGISGSGDVEAASMNGAFSARINGSGDIAVRDGRAQPFEAYIGGSGDISFGGTAVDLVVRENGGGDVSISEIEGSVNWTRNGRTVLRVGDAN</sequence>
<dbReference type="eggNOG" id="COG2982">
    <property type="taxonomic scope" value="Bacteria"/>
</dbReference>
<protein>
    <recommendedName>
        <fullName evidence="2">Putative auto-transporter adhesin head GIN domain-containing protein</fullName>
    </recommendedName>
</protein>
<dbReference type="InterPro" id="IPR021255">
    <property type="entry name" value="DUF2807"/>
</dbReference>
<evidence type="ECO:0000313" key="3">
    <source>
        <dbReference type="EMBL" id="ABI66110.1"/>
    </source>
</evidence>
<feature type="chain" id="PRO_5004168324" description="Putative auto-transporter adhesin head GIN domain-containing protein" evidence="1">
    <location>
        <begin position="26"/>
        <end position="334"/>
    </location>
</feature>
<dbReference type="Proteomes" id="UP000001964">
    <property type="component" value="Chromosome"/>
</dbReference>
<proteinExistence type="predicted"/>
<evidence type="ECO:0000256" key="1">
    <source>
        <dbReference type="SAM" id="SignalP"/>
    </source>
</evidence>
<feature type="signal peptide" evidence="1">
    <location>
        <begin position="1"/>
        <end position="25"/>
    </location>
</feature>
<keyword evidence="1" id="KW-0732">Signal</keyword>
<keyword evidence="4" id="KW-1185">Reference proteome</keyword>
<dbReference type="KEGG" id="mmr:Mmar10_1818"/>
<dbReference type="AlphaFoldDB" id="Q0ANM7"/>
<gene>
    <name evidence="3" type="ordered locus">Mmar10_1818</name>
</gene>
<organism evidence="3 4">
    <name type="scientific">Maricaulis maris (strain MCS10)</name>
    <name type="common">Caulobacter maris</name>
    <dbReference type="NCBI Taxonomy" id="394221"/>
    <lineage>
        <taxon>Bacteria</taxon>
        <taxon>Pseudomonadati</taxon>
        <taxon>Pseudomonadota</taxon>
        <taxon>Alphaproteobacteria</taxon>
        <taxon>Maricaulales</taxon>
        <taxon>Maricaulaceae</taxon>
        <taxon>Maricaulis</taxon>
    </lineage>
</organism>
<dbReference type="STRING" id="394221.Mmar10_1818"/>
<accession>Q0ANM7</accession>
<dbReference type="EMBL" id="CP000449">
    <property type="protein sequence ID" value="ABI66110.1"/>
    <property type="molecule type" value="Genomic_DNA"/>
</dbReference>
<name>Q0ANM7_MARMM</name>
<dbReference type="RefSeq" id="WP_011643755.1">
    <property type="nucleotide sequence ID" value="NC_008347.1"/>
</dbReference>
<dbReference type="Gene3D" id="2.160.20.120">
    <property type="match status" value="2"/>
</dbReference>
<dbReference type="Pfam" id="PF10988">
    <property type="entry name" value="DUF2807"/>
    <property type="match status" value="1"/>
</dbReference>
<dbReference type="HOGENOM" id="CLU_076010_0_0_5"/>
<reference evidence="3 4" key="1">
    <citation type="submission" date="2006-08" db="EMBL/GenBank/DDBJ databases">
        <title>Complete sequence of Maricaulis maris MCS10.</title>
        <authorList>
            <consortium name="US DOE Joint Genome Institute"/>
            <person name="Copeland A."/>
            <person name="Lucas S."/>
            <person name="Lapidus A."/>
            <person name="Barry K."/>
            <person name="Detter J.C."/>
            <person name="Glavina del Rio T."/>
            <person name="Hammon N."/>
            <person name="Israni S."/>
            <person name="Dalin E."/>
            <person name="Tice H."/>
            <person name="Pitluck S."/>
            <person name="Saunders E."/>
            <person name="Brettin T."/>
            <person name="Bruce D."/>
            <person name="Han C."/>
            <person name="Tapia R."/>
            <person name="Gilna P."/>
            <person name="Schmutz J."/>
            <person name="Larimer F."/>
            <person name="Land M."/>
            <person name="Hauser L."/>
            <person name="Kyrpides N."/>
            <person name="Mikhailova N."/>
            <person name="Viollier P."/>
            <person name="Stephens C."/>
            <person name="Richardson P."/>
        </authorList>
    </citation>
    <scope>NUCLEOTIDE SEQUENCE [LARGE SCALE GENOMIC DNA]</scope>
    <source>
        <strain evidence="3 4">MCS10</strain>
    </source>
</reference>